<evidence type="ECO:0000259" key="8">
    <source>
        <dbReference type="PROSITE" id="PS50048"/>
    </source>
</evidence>
<organism evidence="9 10">
    <name type="scientific">Tetrapyrgos nigripes</name>
    <dbReference type="NCBI Taxonomy" id="182062"/>
    <lineage>
        <taxon>Eukaryota</taxon>
        <taxon>Fungi</taxon>
        <taxon>Dikarya</taxon>
        <taxon>Basidiomycota</taxon>
        <taxon>Agaricomycotina</taxon>
        <taxon>Agaricomycetes</taxon>
        <taxon>Agaricomycetidae</taxon>
        <taxon>Agaricales</taxon>
        <taxon>Marasmiineae</taxon>
        <taxon>Marasmiaceae</taxon>
        <taxon>Tetrapyrgos</taxon>
    </lineage>
</organism>
<evidence type="ECO:0000313" key="9">
    <source>
        <dbReference type="EMBL" id="KAF5344908.1"/>
    </source>
</evidence>
<dbReference type="Pfam" id="PF04082">
    <property type="entry name" value="Fungal_trans"/>
    <property type="match status" value="1"/>
</dbReference>
<protein>
    <recommendedName>
        <fullName evidence="8">Zn(2)-C6 fungal-type domain-containing protein</fullName>
    </recommendedName>
</protein>
<feature type="compositionally biased region" description="Polar residues" evidence="7">
    <location>
        <begin position="80"/>
        <end position="99"/>
    </location>
</feature>
<dbReference type="InterPro" id="IPR036864">
    <property type="entry name" value="Zn2-C6_fun-type_DNA-bd_sf"/>
</dbReference>
<dbReference type="Gene3D" id="4.10.240.10">
    <property type="entry name" value="Zn(2)-C6 fungal-type DNA-binding domain"/>
    <property type="match status" value="1"/>
</dbReference>
<comment type="caution">
    <text evidence="9">The sequence shown here is derived from an EMBL/GenBank/DDBJ whole genome shotgun (WGS) entry which is preliminary data.</text>
</comment>
<keyword evidence="2" id="KW-0479">Metal-binding</keyword>
<proteinExistence type="predicted"/>
<dbReference type="GO" id="GO:0006351">
    <property type="term" value="P:DNA-templated transcription"/>
    <property type="evidence" value="ECO:0007669"/>
    <property type="project" value="InterPro"/>
</dbReference>
<dbReference type="EMBL" id="JAACJM010000117">
    <property type="protein sequence ID" value="KAF5344908.1"/>
    <property type="molecule type" value="Genomic_DNA"/>
</dbReference>
<dbReference type="GO" id="GO:0000981">
    <property type="term" value="F:DNA-binding transcription factor activity, RNA polymerase II-specific"/>
    <property type="evidence" value="ECO:0007669"/>
    <property type="project" value="InterPro"/>
</dbReference>
<sequence>MKRNTRPKSVPACASCKKSKVRCEILDDITQECIQKVRCHRCKTLQLQCSYESMDKSIFYTGPAHKTDQVVGVNGEKNHQQQNPVASPSTSRNSSAVVRSKTGQTAVDLECLPRHMWHFHRGSAGQWHYDGIFHYEDSLDWAQPLGAIKQLTNRYLASVVTRPRMLAAATTVSASGIDVLEDILSAEQIKNLLGIFEEKYVPWLNFSLIRTSRHLRANTRSVVAPKLEAAAEDALSRILLHPVPSESLEAIQSLLILALWAPICGGSGDNQRDGHLLLASAISMAKNIRLNEAPDRLQALKDLQSMGHTFDEAQVADTANRTRLWLALTNTDSLLCIGTSRNRSARETASHKNSFPLPVLSNLNIPPSLSEARDTRLELLGDILDATEAGLQVWLDSLDGVKKWYDDVTGSLQRLGHLERLIMPLPVVSDHDNFYFRMLIFIYRVCRLLVTYHAFYTSRMLFIFAGSTPDPTFFEGLIPHSLDILAIWCKDGFHATEGNLLCLMEADPYLLGTSPDIIFQMTSLVAAHHVSFKFFVLNSRLKALQGVSDFMIAKCVGVLNAAAYSEDHPASRSATLIQGLQALWDNRDEMFTTYNPLFTLEDGFAKPTGVYDDQSNMTGSMHDTMKENLQMLYEGAS</sequence>
<evidence type="ECO:0000256" key="5">
    <source>
        <dbReference type="ARBA" id="ARBA00023163"/>
    </source>
</evidence>
<dbReference type="GO" id="GO:0008270">
    <property type="term" value="F:zinc ion binding"/>
    <property type="evidence" value="ECO:0007669"/>
    <property type="project" value="InterPro"/>
</dbReference>
<evidence type="ECO:0000256" key="4">
    <source>
        <dbReference type="ARBA" id="ARBA00023125"/>
    </source>
</evidence>
<feature type="domain" description="Zn(2)-C6 fungal-type" evidence="8">
    <location>
        <begin position="12"/>
        <end position="51"/>
    </location>
</feature>
<evidence type="ECO:0000256" key="3">
    <source>
        <dbReference type="ARBA" id="ARBA00023015"/>
    </source>
</evidence>
<keyword evidence="5" id="KW-0804">Transcription</keyword>
<keyword evidence="3" id="KW-0805">Transcription regulation</keyword>
<dbReference type="PANTHER" id="PTHR31845">
    <property type="entry name" value="FINGER DOMAIN PROTEIN, PUTATIVE-RELATED"/>
    <property type="match status" value="1"/>
</dbReference>
<evidence type="ECO:0000313" key="10">
    <source>
        <dbReference type="Proteomes" id="UP000559256"/>
    </source>
</evidence>
<keyword evidence="10" id="KW-1185">Reference proteome</keyword>
<dbReference type="PANTHER" id="PTHR31845:SF17">
    <property type="entry name" value="ZN(II)2CYS6 TRANSCRIPTION FACTOR (EUROFUNG)"/>
    <property type="match status" value="1"/>
</dbReference>
<evidence type="ECO:0000256" key="6">
    <source>
        <dbReference type="ARBA" id="ARBA00023242"/>
    </source>
</evidence>
<dbReference type="Proteomes" id="UP000559256">
    <property type="component" value="Unassembled WGS sequence"/>
</dbReference>
<evidence type="ECO:0000256" key="2">
    <source>
        <dbReference type="ARBA" id="ARBA00022723"/>
    </source>
</evidence>
<keyword evidence="4" id="KW-0238">DNA-binding</keyword>
<dbReference type="SUPFAM" id="SSF57701">
    <property type="entry name" value="Zn2/Cys6 DNA-binding domain"/>
    <property type="match status" value="1"/>
</dbReference>
<dbReference type="OrthoDB" id="2595934at2759"/>
<dbReference type="InterPro" id="IPR051089">
    <property type="entry name" value="prtT"/>
</dbReference>
<evidence type="ECO:0000256" key="1">
    <source>
        <dbReference type="ARBA" id="ARBA00004123"/>
    </source>
</evidence>
<dbReference type="InterPro" id="IPR001138">
    <property type="entry name" value="Zn2Cys6_DnaBD"/>
</dbReference>
<name>A0A8H5FQF8_9AGAR</name>
<feature type="region of interest" description="Disordered" evidence="7">
    <location>
        <begin position="77"/>
        <end position="99"/>
    </location>
</feature>
<comment type="subcellular location">
    <subcellularLocation>
        <location evidence="1">Nucleus</location>
    </subcellularLocation>
</comment>
<gene>
    <name evidence="9" type="ORF">D9758_011535</name>
</gene>
<dbReference type="GO" id="GO:0005634">
    <property type="term" value="C:nucleus"/>
    <property type="evidence" value="ECO:0007669"/>
    <property type="project" value="UniProtKB-SubCell"/>
</dbReference>
<dbReference type="AlphaFoldDB" id="A0A8H5FQF8"/>
<dbReference type="CDD" id="cd12148">
    <property type="entry name" value="fungal_TF_MHR"/>
    <property type="match status" value="1"/>
</dbReference>
<dbReference type="GO" id="GO:0000976">
    <property type="term" value="F:transcription cis-regulatory region binding"/>
    <property type="evidence" value="ECO:0007669"/>
    <property type="project" value="TreeGrafter"/>
</dbReference>
<dbReference type="InterPro" id="IPR007219">
    <property type="entry name" value="XnlR_reg_dom"/>
</dbReference>
<dbReference type="PROSITE" id="PS50048">
    <property type="entry name" value="ZN2_CY6_FUNGAL_2"/>
    <property type="match status" value="1"/>
</dbReference>
<evidence type="ECO:0000256" key="7">
    <source>
        <dbReference type="SAM" id="MobiDB-lite"/>
    </source>
</evidence>
<dbReference type="CDD" id="cd00067">
    <property type="entry name" value="GAL4"/>
    <property type="match status" value="1"/>
</dbReference>
<reference evidence="9 10" key="1">
    <citation type="journal article" date="2020" name="ISME J.">
        <title>Uncovering the hidden diversity of litter-decomposition mechanisms in mushroom-forming fungi.</title>
        <authorList>
            <person name="Floudas D."/>
            <person name="Bentzer J."/>
            <person name="Ahren D."/>
            <person name="Johansson T."/>
            <person name="Persson P."/>
            <person name="Tunlid A."/>
        </authorList>
    </citation>
    <scope>NUCLEOTIDE SEQUENCE [LARGE SCALE GENOMIC DNA]</scope>
    <source>
        <strain evidence="9 10">CBS 291.85</strain>
    </source>
</reference>
<accession>A0A8H5FQF8</accession>
<keyword evidence="6" id="KW-0539">Nucleus</keyword>